<keyword evidence="3" id="KW-1185">Reference proteome</keyword>
<comment type="caution">
    <text evidence="2">The sequence shown here is derived from an EMBL/GenBank/DDBJ whole genome shotgun (WGS) entry which is preliminary data.</text>
</comment>
<evidence type="ECO:0000313" key="2">
    <source>
        <dbReference type="EMBL" id="MBF9070711.1"/>
    </source>
</evidence>
<dbReference type="NCBIfam" id="TIGR03083">
    <property type="entry name" value="maleylpyruvate isomerase family mycothiol-dependent enzyme"/>
    <property type="match status" value="1"/>
</dbReference>
<dbReference type="GO" id="GO:0016853">
    <property type="term" value="F:isomerase activity"/>
    <property type="evidence" value="ECO:0007669"/>
    <property type="project" value="UniProtKB-KW"/>
</dbReference>
<gene>
    <name evidence="2" type="ORF">I2501_22065</name>
</gene>
<keyword evidence="2" id="KW-0413">Isomerase</keyword>
<dbReference type="EMBL" id="JADPRT010000009">
    <property type="protein sequence ID" value="MBF9070711.1"/>
    <property type="molecule type" value="Genomic_DNA"/>
</dbReference>
<protein>
    <submittedName>
        <fullName evidence="2">Maleylpyruvate isomerase family mycothiol-dependent enzyme</fullName>
    </submittedName>
</protein>
<proteinExistence type="predicted"/>
<organism evidence="2 3">
    <name type="scientific">Streptacidiphilus fuscans</name>
    <dbReference type="NCBI Taxonomy" id="2789292"/>
    <lineage>
        <taxon>Bacteria</taxon>
        <taxon>Bacillati</taxon>
        <taxon>Actinomycetota</taxon>
        <taxon>Actinomycetes</taxon>
        <taxon>Kitasatosporales</taxon>
        <taxon>Streptomycetaceae</taxon>
        <taxon>Streptacidiphilus</taxon>
    </lineage>
</organism>
<dbReference type="InterPro" id="IPR017517">
    <property type="entry name" value="Maleyloyr_isom"/>
</dbReference>
<sequence length="251" mass="26378">MREIIDEIRRSLDGFAGQLDGMSDDEVMAPSGLVGWNRSQVVVHVARAAEAYQWLVTLAATGSEPGPRADGATLARAVAEGTELGAGAVAADLRCSVGGLVDLAETVPVERWELLVTALGGYRHPAWFTLYRCWRELEHHRVDLAAGYTPADWPAAYVTWALDTTAPGLAARDFPVARIEATDLGREWQLSAAAEDLVVTGPGHALLGWLSGRVTGTGAEPCAGLVVTGGAAGVTPPTAPPWPLPPTPAWG</sequence>
<reference evidence="2" key="1">
    <citation type="submission" date="2020-11" db="EMBL/GenBank/DDBJ databases">
        <title>Isolation and identification of active actinomycetes.</title>
        <authorList>
            <person name="Yu B."/>
        </authorList>
    </citation>
    <scope>NUCLEOTIDE SEQUENCE</scope>
    <source>
        <strain evidence="2">NEAU-YB345</strain>
    </source>
</reference>
<dbReference type="InterPro" id="IPR024344">
    <property type="entry name" value="MDMPI_metal-binding"/>
</dbReference>
<accession>A0A931B804</accession>
<evidence type="ECO:0000259" key="1">
    <source>
        <dbReference type="Pfam" id="PF11716"/>
    </source>
</evidence>
<evidence type="ECO:0000313" key="3">
    <source>
        <dbReference type="Proteomes" id="UP000657385"/>
    </source>
</evidence>
<feature type="domain" description="Mycothiol-dependent maleylpyruvate isomerase metal-binding" evidence="1">
    <location>
        <begin position="9"/>
        <end position="145"/>
    </location>
</feature>
<dbReference type="RefSeq" id="WP_196195880.1">
    <property type="nucleotide sequence ID" value="NZ_JADPRT010000009.1"/>
</dbReference>
<dbReference type="Proteomes" id="UP000657385">
    <property type="component" value="Unassembled WGS sequence"/>
</dbReference>
<dbReference type="InterPro" id="IPR034660">
    <property type="entry name" value="DinB/YfiT-like"/>
</dbReference>
<dbReference type="Pfam" id="PF11716">
    <property type="entry name" value="MDMPI_N"/>
    <property type="match status" value="1"/>
</dbReference>
<dbReference type="AlphaFoldDB" id="A0A931B804"/>
<dbReference type="SUPFAM" id="SSF109854">
    <property type="entry name" value="DinB/YfiT-like putative metalloenzymes"/>
    <property type="match status" value="1"/>
</dbReference>
<dbReference type="Gene3D" id="1.20.120.450">
    <property type="entry name" value="dinb family like domain"/>
    <property type="match status" value="1"/>
</dbReference>
<dbReference type="GO" id="GO:0046872">
    <property type="term" value="F:metal ion binding"/>
    <property type="evidence" value="ECO:0007669"/>
    <property type="project" value="InterPro"/>
</dbReference>
<name>A0A931B804_9ACTN</name>